<proteinExistence type="predicted"/>
<organism evidence="1 2">
    <name type="scientific">Zootermopsis nevadensis</name>
    <name type="common">Dampwood termite</name>
    <dbReference type="NCBI Taxonomy" id="136037"/>
    <lineage>
        <taxon>Eukaryota</taxon>
        <taxon>Metazoa</taxon>
        <taxon>Ecdysozoa</taxon>
        <taxon>Arthropoda</taxon>
        <taxon>Hexapoda</taxon>
        <taxon>Insecta</taxon>
        <taxon>Pterygota</taxon>
        <taxon>Neoptera</taxon>
        <taxon>Polyneoptera</taxon>
        <taxon>Dictyoptera</taxon>
        <taxon>Blattodea</taxon>
        <taxon>Blattoidea</taxon>
        <taxon>Termitoidae</taxon>
        <taxon>Termopsidae</taxon>
        <taxon>Zootermopsis</taxon>
    </lineage>
</organism>
<evidence type="ECO:0000313" key="1">
    <source>
        <dbReference type="EMBL" id="KDR20908.1"/>
    </source>
</evidence>
<keyword evidence="2" id="KW-1185">Reference proteome</keyword>
<gene>
    <name evidence="1" type="ORF">L798_04800</name>
</gene>
<dbReference type="AlphaFoldDB" id="A0A067RMI6"/>
<dbReference type="InParanoid" id="A0A067RMI6"/>
<protein>
    <submittedName>
        <fullName evidence="1">Uncharacterized protein</fullName>
    </submittedName>
</protein>
<evidence type="ECO:0000313" key="2">
    <source>
        <dbReference type="Proteomes" id="UP000027135"/>
    </source>
</evidence>
<name>A0A067RMI6_ZOONE</name>
<reference evidence="1 2" key="1">
    <citation type="journal article" date="2014" name="Nat. Commun.">
        <title>Molecular traces of alternative social organization in a termite genome.</title>
        <authorList>
            <person name="Terrapon N."/>
            <person name="Li C."/>
            <person name="Robertson H.M."/>
            <person name="Ji L."/>
            <person name="Meng X."/>
            <person name="Booth W."/>
            <person name="Chen Z."/>
            <person name="Childers C.P."/>
            <person name="Glastad K.M."/>
            <person name="Gokhale K."/>
            <person name="Gowin J."/>
            <person name="Gronenberg W."/>
            <person name="Hermansen R.A."/>
            <person name="Hu H."/>
            <person name="Hunt B.G."/>
            <person name="Huylmans A.K."/>
            <person name="Khalil S.M."/>
            <person name="Mitchell R.D."/>
            <person name="Munoz-Torres M.C."/>
            <person name="Mustard J.A."/>
            <person name="Pan H."/>
            <person name="Reese J.T."/>
            <person name="Scharf M.E."/>
            <person name="Sun F."/>
            <person name="Vogel H."/>
            <person name="Xiao J."/>
            <person name="Yang W."/>
            <person name="Yang Z."/>
            <person name="Yang Z."/>
            <person name="Zhou J."/>
            <person name="Zhu J."/>
            <person name="Brent C.S."/>
            <person name="Elsik C.G."/>
            <person name="Goodisman M.A."/>
            <person name="Liberles D.A."/>
            <person name="Roe R.M."/>
            <person name="Vargo E.L."/>
            <person name="Vilcinskas A."/>
            <person name="Wang J."/>
            <person name="Bornberg-Bauer E."/>
            <person name="Korb J."/>
            <person name="Zhang G."/>
            <person name="Liebig J."/>
        </authorList>
    </citation>
    <scope>NUCLEOTIDE SEQUENCE [LARGE SCALE GENOMIC DNA]</scope>
    <source>
        <tissue evidence="1">Whole organism</tissue>
    </source>
</reference>
<accession>A0A067RMI6</accession>
<dbReference type="Proteomes" id="UP000027135">
    <property type="component" value="Unassembled WGS sequence"/>
</dbReference>
<sequence>MDVEQLAPAKYVYHLSGRSVILAPLEPTGSKTATYVSVHPLVHLHAHGELALTDQHKKHSQLRPVNLGQYSRKIATLAYALQMEEVLPAQRLDVRLRTSENEMFRNVYLAQLTRGTATPANVLLMDNLKPALSFYVD</sequence>
<dbReference type="EMBL" id="KK852579">
    <property type="protein sequence ID" value="KDR20908.1"/>
    <property type="molecule type" value="Genomic_DNA"/>
</dbReference>